<dbReference type="RefSeq" id="WP_072850436.1">
    <property type="nucleotide sequence ID" value="NZ_FRAH01000020.1"/>
</dbReference>
<feature type="domain" description="Putative zinc-finger" evidence="4">
    <location>
        <begin position="5"/>
        <end position="39"/>
    </location>
</feature>
<dbReference type="Proteomes" id="UP000183975">
    <property type="component" value="Unassembled WGS sequence"/>
</dbReference>
<evidence type="ECO:0000256" key="3">
    <source>
        <dbReference type="SAM" id="Phobius"/>
    </source>
</evidence>
<evidence type="ECO:0000256" key="1">
    <source>
        <dbReference type="ARBA" id="ARBA00024353"/>
    </source>
</evidence>
<proteinExistence type="inferred from homology"/>
<dbReference type="InterPro" id="IPR027383">
    <property type="entry name" value="Znf_put"/>
</dbReference>
<keyword evidence="5" id="KW-0479">Metal-binding</keyword>
<evidence type="ECO:0000259" key="4">
    <source>
        <dbReference type="Pfam" id="PF13490"/>
    </source>
</evidence>
<gene>
    <name evidence="5" type="ORF">SAMN02745138_01403</name>
</gene>
<keyword evidence="3" id="KW-0472">Membrane</keyword>
<dbReference type="OrthoDB" id="6194834at2"/>
<accession>A0A1M6QUF3</accession>
<dbReference type="InterPro" id="IPR041916">
    <property type="entry name" value="Anti_sigma_zinc_sf"/>
</dbReference>
<dbReference type="Gene3D" id="1.10.10.1320">
    <property type="entry name" value="Anti-sigma factor, zinc-finger domain"/>
    <property type="match status" value="1"/>
</dbReference>
<evidence type="ECO:0000256" key="2">
    <source>
        <dbReference type="ARBA" id="ARBA00024438"/>
    </source>
</evidence>
<keyword evidence="6" id="KW-1185">Reference proteome</keyword>
<dbReference type="GO" id="GO:0008270">
    <property type="term" value="F:zinc ion binding"/>
    <property type="evidence" value="ECO:0007669"/>
    <property type="project" value="UniProtKB-KW"/>
</dbReference>
<comment type="similarity">
    <text evidence="1">Belongs to the zinc-associated anti-sigma factor (ZAS) superfamily. Anti-sigma-W factor family.</text>
</comment>
<keyword evidence="3" id="KW-1133">Transmembrane helix</keyword>
<dbReference type="AlphaFoldDB" id="A0A1M6QUF3"/>
<dbReference type="EMBL" id="FRAH01000020">
    <property type="protein sequence ID" value="SHK23728.1"/>
    <property type="molecule type" value="Genomic_DNA"/>
</dbReference>
<protein>
    <recommendedName>
        <fullName evidence="2">Anti-sigma-W factor RsiW</fullName>
    </recommendedName>
</protein>
<keyword evidence="3" id="KW-0812">Transmembrane</keyword>
<evidence type="ECO:0000313" key="6">
    <source>
        <dbReference type="Proteomes" id="UP000183975"/>
    </source>
</evidence>
<reference evidence="5 6" key="1">
    <citation type="submission" date="2016-11" db="EMBL/GenBank/DDBJ databases">
        <authorList>
            <person name="Jaros S."/>
            <person name="Januszkiewicz K."/>
            <person name="Wedrychowicz H."/>
        </authorList>
    </citation>
    <scope>NUCLEOTIDE SEQUENCE [LARGE SCALE GENOMIC DNA]</scope>
    <source>
        <strain evidence="5 6">DSM 14214</strain>
    </source>
</reference>
<organism evidence="5 6">
    <name type="scientific">Anaerotignum lactatifermentans DSM 14214</name>
    <dbReference type="NCBI Taxonomy" id="1121323"/>
    <lineage>
        <taxon>Bacteria</taxon>
        <taxon>Bacillati</taxon>
        <taxon>Bacillota</taxon>
        <taxon>Clostridia</taxon>
        <taxon>Lachnospirales</taxon>
        <taxon>Anaerotignaceae</taxon>
        <taxon>Anaerotignum</taxon>
    </lineage>
</organism>
<sequence length="108" mass="12698">MNLPCEIVMDLVALYQDGLANPVTKNSVAAHLRTCPDCRRYYKQYRRFSQKPSNMGQIPSENAAEQEFCRLAEKMRHRRMLIGIGFFSYVCASWCLLVMLWMRMRKRG</sequence>
<keyword evidence="5" id="KW-0862">Zinc</keyword>
<feature type="transmembrane region" description="Helical" evidence="3">
    <location>
        <begin position="80"/>
        <end position="102"/>
    </location>
</feature>
<name>A0A1M6QUF3_9FIRM</name>
<evidence type="ECO:0000313" key="5">
    <source>
        <dbReference type="EMBL" id="SHK23728.1"/>
    </source>
</evidence>
<dbReference type="Pfam" id="PF13490">
    <property type="entry name" value="zf-HC2"/>
    <property type="match status" value="1"/>
</dbReference>
<keyword evidence="5" id="KW-0863">Zinc-finger</keyword>